<name>A0A173XT95_9CLOT</name>
<organism evidence="1 2">
    <name type="scientific">Clostridium disporicum</name>
    <dbReference type="NCBI Taxonomy" id="84024"/>
    <lineage>
        <taxon>Bacteria</taxon>
        <taxon>Bacillati</taxon>
        <taxon>Bacillota</taxon>
        <taxon>Clostridia</taxon>
        <taxon>Eubacteriales</taxon>
        <taxon>Clostridiaceae</taxon>
        <taxon>Clostridium</taxon>
    </lineage>
</organism>
<accession>A0A173XT95</accession>
<reference evidence="1 2" key="1">
    <citation type="submission" date="2015-09" db="EMBL/GenBank/DDBJ databases">
        <authorList>
            <consortium name="Pathogen Informatics"/>
        </authorList>
    </citation>
    <scope>NUCLEOTIDE SEQUENCE [LARGE SCALE GENOMIC DNA]</scope>
    <source>
        <strain evidence="1 2">2789STDY5834855</strain>
    </source>
</reference>
<dbReference type="RefSeq" id="WP_042399971.1">
    <property type="nucleotide sequence ID" value="NZ_CYYT01000022.1"/>
</dbReference>
<evidence type="ECO:0000313" key="2">
    <source>
        <dbReference type="Proteomes" id="UP000095558"/>
    </source>
</evidence>
<sequence length="78" mass="8859">MRAVYRNPKELATKLKDVVDLYQDDLLSYEKLEATVVAMIKANDDRIYKNGFMPTKLIAAIGEERKSIVDKIAADNNL</sequence>
<proteinExistence type="predicted"/>
<dbReference type="OrthoDB" id="1919713at2"/>
<dbReference type="NCBIfam" id="TIGR04540">
    <property type="entry name" value="CLB_0814_fam"/>
    <property type="match status" value="1"/>
</dbReference>
<dbReference type="InterPro" id="IPR030902">
    <property type="entry name" value="CLB_0814_fam"/>
</dbReference>
<dbReference type="EMBL" id="CYZV01000001">
    <property type="protein sequence ID" value="CUN53578.1"/>
    <property type="molecule type" value="Genomic_DNA"/>
</dbReference>
<gene>
    <name evidence="1" type="ORF">ERS852470_00157</name>
</gene>
<evidence type="ECO:0000313" key="1">
    <source>
        <dbReference type="EMBL" id="CUN53578.1"/>
    </source>
</evidence>
<dbReference type="GeneID" id="83012519"/>
<dbReference type="Proteomes" id="UP000095558">
    <property type="component" value="Unassembled WGS sequence"/>
</dbReference>
<dbReference type="AlphaFoldDB" id="A0A173XT95"/>
<protein>
    <submittedName>
        <fullName evidence="1">Uncharacterized protein</fullName>
    </submittedName>
</protein>